<gene>
    <name evidence="1" type="ORF">F2Q69_00058216</name>
</gene>
<name>A0A8S9RF55_BRACR</name>
<evidence type="ECO:0000313" key="1">
    <source>
        <dbReference type="EMBL" id="KAF3571578.1"/>
    </source>
</evidence>
<protein>
    <submittedName>
        <fullName evidence="1">Uncharacterized protein</fullName>
    </submittedName>
</protein>
<dbReference type="Proteomes" id="UP000712600">
    <property type="component" value="Unassembled WGS sequence"/>
</dbReference>
<dbReference type="AlphaFoldDB" id="A0A8S9RF55"/>
<proteinExistence type="predicted"/>
<evidence type="ECO:0000313" key="2">
    <source>
        <dbReference type="Proteomes" id="UP000712600"/>
    </source>
</evidence>
<organism evidence="1 2">
    <name type="scientific">Brassica cretica</name>
    <name type="common">Mustard</name>
    <dbReference type="NCBI Taxonomy" id="69181"/>
    <lineage>
        <taxon>Eukaryota</taxon>
        <taxon>Viridiplantae</taxon>
        <taxon>Streptophyta</taxon>
        <taxon>Embryophyta</taxon>
        <taxon>Tracheophyta</taxon>
        <taxon>Spermatophyta</taxon>
        <taxon>Magnoliopsida</taxon>
        <taxon>eudicotyledons</taxon>
        <taxon>Gunneridae</taxon>
        <taxon>Pentapetalae</taxon>
        <taxon>rosids</taxon>
        <taxon>malvids</taxon>
        <taxon>Brassicales</taxon>
        <taxon>Brassicaceae</taxon>
        <taxon>Brassiceae</taxon>
        <taxon>Brassica</taxon>
    </lineage>
</organism>
<dbReference type="EMBL" id="QGKX02000095">
    <property type="protein sequence ID" value="KAF3571578.1"/>
    <property type="molecule type" value="Genomic_DNA"/>
</dbReference>
<accession>A0A8S9RF55</accession>
<reference evidence="1" key="1">
    <citation type="submission" date="2019-12" db="EMBL/GenBank/DDBJ databases">
        <title>Genome sequencing and annotation of Brassica cretica.</title>
        <authorList>
            <person name="Studholme D.J."/>
            <person name="Sarris P."/>
        </authorList>
    </citation>
    <scope>NUCLEOTIDE SEQUENCE</scope>
    <source>
        <strain evidence="1">PFS-109/04</strain>
        <tissue evidence="1">Leaf</tissue>
    </source>
</reference>
<sequence>MEFRRHLECHIGFELKAPRRQCCDILPTSSNGGEVLEIGIRECKEDELIYIHP</sequence>
<comment type="caution">
    <text evidence="1">The sequence shown here is derived from an EMBL/GenBank/DDBJ whole genome shotgun (WGS) entry which is preliminary data.</text>
</comment>